<protein>
    <submittedName>
        <fullName evidence="1">Uncharacterized protein</fullName>
    </submittedName>
</protein>
<name>A0A699TMG8_TANCI</name>
<evidence type="ECO:0000313" key="1">
    <source>
        <dbReference type="EMBL" id="GFD10358.1"/>
    </source>
</evidence>
<gene>
    <name evidence="1" type="ORF">Tci_882327</name>
</gene>
<proteinExistence type="predicted"/>
<accession>A0A699TMG8</accession>
<feature type="non-terminal residue" evidence="1">
    <location>
        <position position="1"/>
    </location>
</feature>
<organism evidence="1">
    <name type="scientific">Tanacetum cinerariifolium</name>
    <name type="common">Dalmatian daisy</name>
    <name type="synonym">Chrysanthemum cinerariifolium</name>
    <dbReference type="NCBI Taxonomy" id="118510"/>
    <lineage>
        <taxon>Eukaryota</taxon>
        <taxon>Viridiplantae</taxon>
        <taxon>Streptophyta</taxon>
        <taxon>Embryophyta</taxon>
        <taxon>Tracheophyta</taxon>
        <taxon>Spermatophyta</taxon>
        <taxon>Magnoliopsida</taxon>
        <taxon>eudicotyledons</taxon>
        <taxon>Gunneridae</taxon>
        <taxon>Pentapetalae</taxon>
        <taxon>asterids</taxon>
        <taxon>campanulids</taxon>
        <taxon>Asterales</taxon>
        <taxon>Asteraceae</taxon>
        <taxon>Asteroideae</taxon>
        <taxon>Anthemideae</taxon>
        <taxon>Anthemidinae</taxon>
        <taxon>Tanacetum</taxon>
    </lineage>
</organism>
<comment type="caution">
    <text evidence="1">The sequence shown here is derived from an EMBL/GenBank/DDBJ whole genome shotgun (WGS) entry which is preliminary data.</text>
</comment>
<reference evidence="1" key="1">
    <citation type="journal article" date="2019" name="Sci. Rep.">
        <title>Draft genome of Tanacetum cinerariifolium, the natural source of mosquito coil.</title>
        <authorList>
            <person name="Yamashiro T."/>
            <person name="Shiraishi A."/>
            <person name="Satake H."/>
            <person name="Nakayama K."/>
        </authorList>
    </citation>
    <scope>NUCLEOTIDE SEQUENCE</scope>
</reference>
<dbReference type="AlphaFoldDB" id="A0A699TMG8"/>
<dbReference type="EMBL" id="BKCJ011251708">
    <property type="protein sequence ID" value="GFD10358.1"/>
    <property type="molecule type" value="Genomic_DNA"/>
</dbReference>
<sequence>YGIDAADAGQVDGAGRQAGVLVGVVGRVFLQVHVEHALNAKIAVGVDHGGVGLQLHAALEAVEVHGRNAGALVGVLLLLGFYDASQGAHLNAREAELLAGRVALGRPEFLVLRLHALHEVGGRGIPVELVGVRNKHREHRRGVKTQAFGIAGATQQRINLFGMGINLLGKLGG</sequence>